<dbReference type="EMBL" id="FNZR01000004">
    <property type="protein sequence ID" value="SEL26692.1"/>
    <property type="molecule type" value="Genomic_DNA"/>
</dbReference>
<reference evidence="3" key="1">
    <citation type="submission" date="2016-10" db="EMBL/GenBank/DDBJ databases">
        <authorList>
            <person name="Varghese N."/>
            <person name="Submissions S."/>
        </authorList>
    </citation>
    <scope>NUCLEOTIDE SEQUENCE [LARGE SCALE GENOMIC DNA]</scope>
    <source>
        <strain evidence="3">Jip14</strain>
    </source>
</reference>
<accession>A0A1H7NT60</accession>
<dbReference type="RefSeq" id="WP_090605609.1">
    <property type="nucleotide sequence ID" value="NZ_FNZR01000004.1"/>
</dbReference>
<gene>
    <name evidence="2" type="ORF">SAMN05421740_10496</name>
</gene>
<dbReference type="OrthoDB" id="9809825at2"/>
<dbReference type="STRING" id="332977.SAMN05421740_10496"/>
<evidence type="ECO:0000259" key="1">
    <source>
        <dbReference type="Pfam" id="PF18899"/>
    </source>
</evidence>
<feature type="domain" description="DUF5655" evidence="1">
    <location>
        <begin position="76"/>
        <end position="181"/>
    </location>
</feature>
<organism evidence="2 3">
    <name type="scientific">Parapedobacter koreensis</name>
    <dbReference type="NCBI Taxonomy" id="332977"/>
    <lineage>
        <taxon>Bacteria</taxon>
        <taxon>Pseudomonadati</taxon>
        <taxon>Bacteroidota</taxon>
        <taxon>Sphingobacteriia</taxon>
        <taxon>Sphingobacteriales</taxon>
        <taxon>Sphingobacteriaceae</taxon>
        <taxon>Parapedobacter</taxon>
    </lineage>
</organism>
<dbReference type="Pfam" id="PF14117">
    <property type="entry name" value="DUF4287"/>
    <property type="match status" value="1"/>
</dbReference>
<keyword evidence="3" id="KW-1185">Reference proteome</keyword>
<proteinExistence type="predicted"/>
<dbReference type="InterPro" id="IPR025629">
    <property type="entry name" value="DUF4287"/>
</dbReference>
<evidence type="ECO:0000313" key="2">
    <source>
        <dbReference type="EMBL" id="SEL26692.1"/>
    </source>
</evidence>
<protein>
    <recommendedName>
        <fullName evidence="1">DUF5655 domain-containing protein</fullName>
    </recommendedName>
</protein>
<dbReference type="AlphaFoldDB" id="A0A1H7NT60"/>
<name>A0A1H7NT60_9SPHI</name>
<dbReference type="Proteomes" id="UP000198916">
    <property type="component" value="Unassembled WGS sequence"/>
</dbReference>
<sequence length="183" mass="20947">MEQAEKTMMENLYKHTGKAFEYWIALVKQENFEKHGQIVKFLKEQHGFTHGFANFVALKARATDAASVDDKDELIQKQYQGKEHLRPLYDRLISEINGFGNDVEIAPKNAYVSLRRKKQFAILQPATKTRFEIGLNLKGEPAQGKLEAIATANAMCSHKINLHSAEDIDQETLHWLKTAYERA</sequence>
<evidence type="ECO:0000313" key="3">
    <source>
        <dbReference type="Proteomes" id="UP000198916"/>
    </source>
</evidence>
<dbReference type="Pfam" id="PF18899">
    <property type="entry name" value="DUF5655"/>
    <property type="match status" value="1"/>
</dbReference>
<dbReference type="InterPro" id="IPR043714">
    <property type="entry name" value="DUF5655"/>
</dbReference>